<organism evidence="1 2">
    <name type="scientific">Bauhinia variegata</name>
    <name type="common">Purple orchid tree</name>
    <name type="synonym">Phanera variegata</name>
    <dbReference type="NCBI Taxonomy" id="167791"/>
    <lineage>
        <taxon>Eukaryota</taxon>
        <taxon>Viridiplantae</taxon>
        <taxon>Streptophyta</taxon>
        <taxon>Embryophyta</taxon>
        <taxon>Tracheophyta</taxon>
        <taxon>Spermatophyta</taxon>
        <taxon>Magnoliopsida</taxon>
        <taxon>eudicotyledons</taxon>
        <taxon>Gunneridae</taxon>
        <taxon>Pentapetalae</taxon>
        <taxon>rosids</taxon>
        <taxon>fabids</taxon>
        <taxon>Fabales</taxon>
        <taxon>Fabaceae</taxon>
        <taxon>Cercidoideae</taxon>
        <taxon>Cercideae</taxon>
        <taxon>Bauhiniinae</taxon>
        <taxon>Bauhinia</taxon>
    </lineage>
</organism>
<comment type="caution">
    <text evidence="1">The sequence shown here is derived from an EMBL/GenBank/DDBJ whole genome shotgun (WGS) entry which is preliminary data.</text>
</comment>
<reference evidence="1 2" key="1">
    <citation type="journal article" date="2022" name="DNA Res.">
        <title>Chromosomal-level genome assembly of the orchid tree Bauhinia variegata (Leguminosae; Cercidoideae) supports the allotetraploid origin hypothesis of Bauhinia.</title>
        <authorList>
            <person name="Zhong Y."/>
            <person name="Chen Y."/>
            <person name="Zheng D."/>
            <person name="Pang J."/>
            <person name="Liu Y."/>
            <person name="Luo S."/>
            <person name="Meng S."/>
            <person name="Qian L."/>
            <person name="Wei D."/>
            <person name="Dai S."/>
            <person name="Zhou R."/>
        </authorList>
    </citation>
    <scope>NUCLEOTIDE SEQUENCE [LARGE SCALE GENOMIC DNA]</scope>
    <source>
        <strain evidence="1">BV-YZ2020</strain>
    </source>
</reference>
<protein>
    <submittedName>
        <fullName evidence="1">Uncharacterized protein</fullName>
    </submittedName>
</protein>
<keyword evidence="2" id="KW-1185">Reference proteome</keyword>
<gene>
    <name evidence="1" type="ORF">L6164_019444</name>
</gene>
<sequence length="179" mass="20034">MAAWSTFTNGSSIDSLEILTAWQGKGCFLNLDHLVKDHVGDAKDDKAKEKCLFYQLLLVHIEEISSRGTTRPLPVMLGNGQSLDLYKLFSYVKEKGGYSLVSKKGLWDSVTKKLDLNLEVLASARLIYEKYLNEFEGWLRETIGGKHVKIGYHGGRCGFNSSPIELENEFGALSNLNRS</sequence>
<evidence type="ECO:0000313" key="1">
    <source>
        <dbReference type="EMBL" id="KAI4326930.1"/>
    </source>
</evidence>
<name>A0ACB9MWL8_BAUVA</name>
<dbReference type="EMBL" id="CM039433">
    <property type="protein sequence ID" value="KAI4326930.1"/>
    <property type="molecule type" value="Genomic_DNA"/>
</dbReference>
<proteinExistence type="predicted"/>
<evidence type="ECO:0000313" key="2">
    <source>
        <dbReference type="Proteomes" id="UP000828941"/>
    </source>
</evidence>
<accession>A0ACB9MWL8</accession>
<dbReference type="Proteomes" id="UP000828941">
    <property type="component" value="Chromosome 8"/>
</dbReference>